<dbReference type="Pfam" id="PF11185">
    <property type="entry name" value="DUF2971"/>
    <property type="match status" value="1"/>
</dbReference>
<reference evidence="1 2" key="1">
    <citation type="journal article" date="2018" name="FEMS Microbiol. Ecol.">
        <title>Co-invading symbiotic mutualists of Medicago polymorpha retain high ancestral diversity and contain diverse accessory genomes.</title>
        <authorList>
            <person name="Porter S.S."/>
            <person name="Faber-Hammond J.J."/>
            <person name="Friesen M.L."/>
        </authorList>
    </citation>
    <scope>NUCLEOTIDE SEQUENCE [LARGE SCALE GENOMIC DNA]</scope>
    <source>
        <strain evidence="1 2">Str16</strain>
    </source>
</reference>
<evidence type="ECO:0000313" key="1">
    <source>
        <dbReference type="EMBL" id="PLU04520.1"/>
    </source>
</evidence>
<protein>
    <recommendedName>
        <fullName evidence="3">DUF2971 domain-containing protein</fullName>
    </recommendedName>
</protein>
<proteinExistence type="predicted"/>
<gene>
    <name evidence="1" type="ORF">BMJ33_11675</name>
</gene>
<comment type="caution">
    <text evidence="1">The sequence shown here is derived from an EMBL/GenBank/DDBJ whole genome shotgun (WGS) entry which is preliminary data.</text>
</comment>
<keyword evidence="2" id="KW-1185">Reference proteome</keyword>
<accession>A0ABX4TMU5</accession>
<name>A0ABX4TMU5_9HYPH</name>
<evidence type="ECO:0008006" key="3">
    <source>
        <dbReference type="Google" id="ProtNLM"/>
    </source>
</evidence>
<dbReference type="InterPro" id="IPR021352">
    <property type="entry name" value="DUF2971"/>
</dbReference>
<sequence length="254" mass="29025">MADAEMASLAFWLRPDHLVAGGFAMATVKVYSTPLRLYRYRPLGRKLDRELRAITEGYIYCPKFDQLNDPMEGMHRESLAYLLKRRPKVERKMIAEEKAKLGIASLSEVFDHEPMWAHYADQFKGMVVAYSTSKLLKALPADFDLVRMAYNEEPPVILGNDASIRDRAKLTLATKTVRWISEREWRLIIPESGRAEYGDAKCVFRVYLGPRVSPAAEKKICAAMRALNIPVVKMEVDNYQVSFSRAGQKLKSMK</sequence>
<dbReference type="RefSeq" id="WP_101778996.1">
    <property type="nucleotide sequence ID" value="NZ_NBUC01000065.1"/>
</dbReference>
<dbReference type="Proteomes" id="UP001190825">
    <property type="component" value="Unassembled WGS sequence"/>
</dbReference>
<evidence type="ECO:0000313" key="2">
    <source>
        <dbReference type="Proteomes" id="UP001190825"/>
    </source>
</evidence>
<organism evidence="1 2">
    <name type="scientific">Sinorhizobium medicae</name>
    <dbReference type="NCBI Taxonomy" id="110321"/>
    <lineage>
        <taxon>Bacteria</taxon>
        <taxon>Pseudomonadati</taxon>
        <taxon>Pseudomonadota</taxon>
        <taxon>Alphaproteobacteria</taxon>
        <taxon>Hyphomicrobiales</taxon>
        <taxon>Rhizobiaceae</taxon>
        <taxon>Sinorhizobium/Ensifer group</taxon>
        <taxon>Sinorhizobium</taxon>
    </lineage>
</organism>
<dbReference type="EMBL" id="NBUC01000065">
    <property type="protein sequence ID" value="PLU04520.1"/>
    <property type="molecule type" value="Genomic_DNA"/>
</dbReference>